<evidence type="ECO:0000259" key="4">
    <source>
        <dbReference type="Pfam" id="PF00496"/>
    </source>
</evidence>
<keyword evidence="2" id="KW-0813">Transport</keyword>
<keyword evidence="3" id="KW-0732">Signal</keyword>
<evidence type="ECO:0000256" key="2">
    <source>
        <dbReference type="ARBA" id="ARBA00022448"/>
    </source>
</evidence>
<evidence type="ECO:0000256" key="1">
    <source>
        <dbReference type="ARBA" id="ARBA00005695"/>
    </source>
</evidence>
<proteinExistence type="inferred from homology"/>
<comment type="similarity">
    <text evidence="1">Belongs to the bacterial solute-binding protein 5 family.</text>
</comment>
<dbReference type="EMBL" id="FOAW01000003">
    <property type="protein sequence ID" value="SEK69947.1"/>
    <property type="molecule type" value="Genomic_DNA"/>
</dbReference>
<dbReference type="AlphaFoldDB" id="A0A1H7J7W7"/>
<evidence type="ECO:0000256" key="3">
    <source>
        <dbReference type="ARBA" id="ARBA00022729"/>
    </source>
</evidence>
<dbReference type="Gene3D" id="3.10.105.10">
    <property type="entry name" value="Dipeptide-binding Protein, Domain 3"/>
    <property type="match status" value="1"/>
</dbReference>
<dbReference type="RefSeq" id="WP_245816062.1">
    <property type="nucleotide sequence ID" value="NZ_FOAW01000003.1"/>
</dbReference>
<dbReference type="Proteomes" id="UP000198677">
    <property type="component" value="Unassembled WGS sequence"/>
</dbReference>
<dbReference type="PANTHER" id="PTHR30290">
    <property type="entry name" value="PERIPLASMIC BINDING COMPONENT OF ABC TRANSPORTER"/>
    <property type="match status" value="1"/>
</dbReference>
<evidence type="ECO:0000313" key="6">
    <source>
        <dbReference type="Proteomes" id="UP000198677"/>
    </source>
</evidence>
<protein>
    <submittedName>
        <fullName evidence="5">Peptide/nickel transport system substrate-binding protein</fullName>
    </submittedName>
</protein>
<dbReference type="GO" id="GO:0042597">
    <property type="term" value="C:periplasmic space"/>
    <property type="evidence" value="ECO:0007669"/>
    <property type="project" value="UniProtKB-ARBA"/>
</dbReference>
<dbReference type="Gene3D" id="3.40.190.10">
    <property type="entry name" value="Periplasmic binding protein-like II"/>
    <property type="match status" value="1"/>
</dbReference>
<dbReference type="CDD" id="cd00995">
    <property type="entry name" value="PBP2_NikA_DppA_OppA_like"/>
    <property type="match status" value="1"/>
</dbReference>
<dbReference type="PANTHER" id="PTHR30290:SF9">
    <property type="entry name" value="OLIGOPEPTIDE-BINDING PROTEIN APPA"/>
    <property type="match status" value="1"/>
</dbReference>
<dbReference type="GO" id="GO:1904680">
    <property type="term" value="F:peptide transmembrane transporter activity"/>
    <property type="evidence" value="ECO:0007669"/>
    <property type="project" value="TreeGrafter"/>
</dbReference>
<dbReference type="InterPro" id="IPR006311">
    <property type="entry name" value="TAT_signal"/>
</dbReference>
<dbReference type="PIRSF" id="PIRSF002741">
    <property type="entry name" value="MppA"/>
    <property type="match status" value="1"/>
</dbReference>
<accession>A0A1H7J7W7</accession>
<gene>
    <name evidence="5" type="ORF">SAMN05444583_10389</name>
</gene>
<keyword evidence="6" id="KW-1185">Reference proteome</keyword>
<dbReference type="GO" id="GO:0043190">
    <property type="term" value="C:ATP-binding cassette (ABC) transporter complex"/>
    <property type="evidence" value="ECO:0007669"/>
    <property type="project" value="InterPro"/>
</dbReference>
<dbReference type="PROSITE" id="PS51257">
    <property type="entry name" value="PROKAR_LIPOPROTEIN"/>
    <property type="match status" value="1"/>
</dbReference>
<organism evidence="5 6">
    <name type="scientific">Rhodococcus maanshanensis</name>
    <dbReference type="NCBI Taxonomy" id="183556"/>
    <lineage>
        <taxon>Bacteria</taxon>
        <taxon>Bacillati</taxon>
        <taxon>Actinomycetota</taxon>
        <taxon>Actinomycetes</taxon>
        <taxon>Mycobacteriales</taxon>
        <taxon>Nocardiaceae</taxon>
        <taxon>Rhodococcus</taxon>
    </lineage>
</organism>
<dbReference type="PROSITE" id="PS51318">
    <property type="entry name" value="TAT"/>
    <property type="match status" value="1"/>
</dbReference>
<dbReference type="InterPro" id="IPR000914">
    <property type="entry name" value="SBP_5_dom"/>
</dbReference>
<dbReference type="InterPro" id="IPR039424">
    <property type="entry name" value="SBP_5"/>
</dbReference>
<dbReference type="Pfam" id="PF00496">
    <property type="entry name" value="SBP_bac_5"/>
    <property type="match status" value="1"/>
</dbReference>
<name>A0A1H7J7W7_9NOCA</name>
<dbReference type="SUPFAM" id="SSF53850">
    <property type="entry name" value="Periplasmic binding protein-like II"/>
    <property type="match status" value="1"/>
</dbReference>
<evidence type="ECO:0000313" key="5">
    <source>
        <dbReference type="EMBL" id="SEK69947.1"/>
    </source>
</evidence>
<sequence length="534" mass="57311">MSSSVIRSSVDRRTFFRGAGLTAAAIFGTGLLGACSSAVDEQRAGAATGASGTPVRGGTLKTGITTDVIPATFLTNTSGATTVIGLAYDTLVRYPHDKVEPQPRLAKSWQLAADGLSLSLDLRDDVTFHSGRPFTSKDAEFALRTYADPKWTAQLRSTAAAITAFDTSDPHRLVLTLAHPLGNIFDLLDTVPILDSESIDKLAAGDAFIGTGPFKLVSRTPNSALVFERNEHYWIPDRPFLDRVEVSVIPDSQALLSSLKSGQVAVAGGLNYRDTETLGKTAGFQAVSLEGAELQVYVGANVTHPALADVRVRQAIAHALDRDRVISEVFRGSGYPVNLPWPKSSPAYDEARNKTFTRDATKARAILAESGIAVPTLPLTYQAGNPFYEATAQIVQANLAEVGIPVELDPQENATFVKALIGGTIPALWVTFHSWAQYVPSTLTVSAYPFNALKNSSHYENPAYVDAAGAAWRVADGTGEEAKDRYRAVSNQLLEGLFLVEIGVVLNQLAAAQKVHGIDWTKRSEIVYTDTYLA</sequence>
<dbReference type="InterPro" id="IPR030678">
    <property type="entry name" value="Peptide/Ni-bd"/>
</dbReference>
<feature type="domain" description="Solute-binding protein family 5" evidence="4">
    <location>
        <begin position="100"/>
        <end position="432"/>
    </location>
</feature>
<reference evidence="6" key="1">
    <citation type="submission" date="2016-10" db="EMBL/GenBank/DDBJ databases">
        <authorList>
            <person name="Varghese N."/>
            <person name="Submissions S."/>
        </authorList>
    </citation>
    <scope>NUCLEOTIDE SEQUENCE [LARGE SCALE GENOMIC DNA]</scope>
    <source>
        <strain evidence="6">DSM 44675</strain>
    </source>
</reference>
<dbReference type="GO" id="GO:0015833">
    <property type="term" value="P:peptide transport"/>
    <property type="evidence" value="ECO:0007669"/>
    <property type="project" value="TreeGrafter"/>
</dbReference>